<proteinExistence type="predicted"/>
<name>A0A455SWP3_9CHLR</name>
<dbReference type="EMBL" id="AP019377">
    <property type="protein sequence ID" value="BBH92100.1"/>
    <property type="molecule type" value="Genomic_DNA"/>
</dbReference>
<gene>
    <name evidence="2" type="ORF">KTA_02990</name>
</gene>
<accession>A0A455SWP3</accession>
<dbReference type="AlphaFoldDB" id="A0A455SWP3"/>
<evidence type="ECO:0000313" key="2">
    <source>
        <dbReference type="EMBL" id="BBH92100.1"/>
    </source>
</evidence>
<feature type="region of interest" description="Disordered" evidence="1">
    <location>
        <begin position="25"/>
        <end position="45"/>
    </location>
</feature>
<protein>
    <submittedName>
        <fullName evidence="2">Uncharacterized protein</fullName>
    </submittedName>
</protein>
<sequence>MLKDLIWRTLPLLSQRFGGQPEQEGMAFQPLVDPPDEGGFEEHGGPCAIRPATLQHLLKILQAESRKSIFPERLLQLEGVQRVGPCAQDKDDPRRWSPSGEQAQVAHAPGLLWQLIQPIDKDHLLA</sequence>
<reference evidence="2" key="1">
    <citation type="submission" date="2018-12" db="EMBL/GenBank/DDBJ databases">
        <title>Novel natural products biosynthetic potential of the class Ktedonobacteria.</title>
        <authorList>
            <person name="Zheng Y."/>
            <person name="Saitou A."/>
            <person name="Wang C.M."/>
            <person name="Toyoda A."/>
            <person name="Minakuchi Y."/>
            <person name="Sekiguchi Y."/>
            <person name="Ueda K."/>
            <person name="Takano H."/>
            <person name="Sakai Y."/>
            <person name="Yokota A."/>
            <person name="Yabe S."/>
        </authorList>
    </citation>
    <scope>NUCLEOTIDE SEQUENCE</scope>
    <source>
        <strain evidence="2">A3-2</strain>
    </source>
</reference>
<organism evidence="2">
    <name type="scientific">Thermogemmatispora argillosa</name>
    <dbReference type="NCBI Taxonomy" id="2045280"/>
    <lineage>
        <taxon>Bacteria</taxon>
        <taxon>Bacillati</taxon>
        <taxon>Chloroflexota</taxon>
        <taxon>Ktedonobacteria</taxon>
        <taxon>Thermogemmatisporales</taxon>
        <taxon>Thermogemmatisporaceae</taxon>
        <taxon>Thermogemmatispora</taxon>
    </lineage>
</organism>
<evidence type="ECO:0000256" key="1">
    <source>
        <dbReference type="SAM" id="MobiDB-lite"/>
    </source>
</evidence>